<keyword evidence="4" id="KW-1185">Reference proteome</keyword>
<dbReference type="Pfam" id="PF03881">
    <property type="entry name" value="Fructosamin_kin"/>
    <property type="match status" value="1"/>
</dbReference>
<protein>
    <recommendedName>
        <fullName evidence="1">protein-ribulosamine 3-kinase</fullName>
        <ecNumber evidence="1">2.7.1.172</ecNumber>
    </recommendedName>
</protein>
<keyword evidence="3" id="KW-0418">Kinase</keyword>
<dbReference type="AlphaFoldDB" id="A0A364MUF6"/>
<keyword evidence="3" id="KW-0808">Transferase</keyword>
<dbReference type="InterPro" id="IPR011009">
    <property type="entry name" value="Kinase-like_dom_sf"/>
</dbReference>
<gene>
    <name evidence="3" type="ORF">DDE83_008323</name>
</gene>
<accession>A0A364MUF6</accession>
<dbReference type="Gene3D" id="3.90.1200.10">
    <property type="match status" value="1"/>
</dbReference>
<organism evidence="3 4">
    <name type="scientific">Stemphylium lycopersici</name>
    <name type="common">Tomato gray leaf spot disease fungus</name>
    <name type="synonym">Thyrospora lycopersici</name>
    <dbReference type="NCBI Taxonomy" id="183478"/>
    <lineage>
        <taxon>Eukaryota</taxon>
        <taxon>Fungi</taxon>
        <taxon>Dikarya</taxon>
        <taxon>Ascomycota</taxon>
        <taxon>Pezizomycotina</taxon>
        <taxon>Dothideomycetes</taxon>
        <taxon>Pleosporomycetidae</taxon>
        <taxon>Pleosporales</taxon>
        <taxon>Pleosporineae</taxon>
        <taxon>Pleosporaceae</taxon>
        <taxon>Stemphylium</taxon>
    </lineage>
</organism>
<evidence type="ECO:0000313" key="3">
    <source>
        <dbReference type="EMBL" id="RAR03115.1"/>
    </source>
</evidence>
<sequence>MVKIDNDFTQAVLKDEDKYEGKDVDANVAADEALPKGAQIDWVCTHGATHWSVSTKIDATVDGKPMSFFLKEYRDVNAKAMVKAEYESTAALHEMAPNNVPKAWAYGSFASDPDRFFYLQNFCDMSDELPDVDEFVAVLAKIHQKKSPTGKFGFHITTFQGNIPNHNEWCDTWEEYFSRSLRSMIDLERKIHGSDQEMDELSSEILTKVVPRLLRPLETGGNRIEPVLLHGDMWHGNVSVDNETDEPILYDAGSFYGHNEYEANPWRATRYRFNRTHLRAYHKLMPVSEPAEDHDDRNALYALCLAAGSKQRLPENSRRAIEGMRRLVAKFPDGYDGYAAGKEMKRKRESEEFI</sequence>
<evidence type="ECO:0000256" key="1">
    <source>
        <dbReference type="ARBA" id="ARBA00011961"/>
    </source>
</evidence>
<proteinExistence type="predicted"/>
<dbReference type="GO" id="GO:0016301">
    <property type="term" value="F:kinase activity"/>
    <property type="evidence" value="ECO:0007669"/>
    <property type="project" value="UniProtKB-KW"/>
</dbReference>
<dbReference type="Proteomes" id="UP000249619">
    <property type="component" value="Unassembled WGS sequence"/>
</dbReference>
<comment type="catalytic activity">
    <reaction evidence="2">
        <text>N(6)-D-ribulosyl-L-lysyl-[protein] + ATP = N(6)-(3-O-phospho-D-ribulosyl)-L-lysyl-[protein] + ADP + H(+)</text>
        <dbReference type="Rhea" id="RHEA:48432"/>
        <dbReference type="Rhea" id="RHEA-COMP:12103"/>
        <dbReference type="Rhea" id="RHEA-COMP:12104"/>
        <dbReference type="ChEBI" id="CHEBI:15378"/>
        <dbReference type="ChEBI" id="CHEBI:30616"/>
        <dbReference type="ChEBI" id="CHEBI:90418"/>
        <dbReference type="ChEBI" id="CHEBI:90420"/>
        <dbReference type="ChEBI" id="CHEBI:456216"/>
        <dbReference type="EC" id="2.7.1.172"/>
    </reaction>
    <physiologicalReaction direction="left-to-right" evidence="2">
        <dbReference type="Rhea" id="RHEA:48433"/>
    </physiologicalReaction>
</comment>
<dbReference type="PANTHER" id="PTHR12149:SF8">
    <property type="entry name" value="PROTEIN-RIBULOSAMINE 3-KINASE"/>
    <property type="match status" value="1"/>
</dbReference>
<evidence type="ECO:0000313" key="4">
    <source>
        <dbReference type="Proteomes" id="UP000249619"/>
    </source>
</evidence>
<dbReference type="PANTHER" id="PTHR12149">
    <property type="entry name" value="FRUCTOSAMINE 3 KINASE-RELATED PROTEIN"/>
    <property type="match status" value="1"/>
</dbReference>
<dbReference type="SUPFAM" id="SSF56112">
    <property type="entry name" value="Protein kinase-like (PK-like)"/>
    <property type="match status" value="1"/>
</dbReference>
<dbReference type="InterPro" id="IPR016477">
    <property type="entry name" value="Fructo-/Ketosamine-3-kinase"/>
</dbReference>
<reference evidence="4" key="1">
    <citation type="submission" date="2018-05" db="EMBL/GenBank/DDBJ databases">
        <title>Draft genome sequence of Stemphylium lycopersici strain CIDEFI 213.</title>
        <authorList>
            <person name="Medina R."/>
            <person name="Franco M.E.E."/>
            <person name="Lucentini C.G."/>
            <person name="Saparrat M.C.N."/>
            <person name="Balatti P.A."/>
        </authorList>
    </citation>
    <scope>NUCLEOTIDE SEQUENCE [LARGE SCALE GENOMIC DNA]</scope>
    <source>
        <strain evidence="4">CIDEFI 213</strain>
    </source>
</reference>
<dbReference type="GO" id="GO:0102193">
    <property type="term" value="F:protein-ribulosamine 3-kinase activity"/>
    <property type="evidence" value="ECO:0007669"/>
    <property type="project" value="UniProtKB-EC"/>
</dbReference>
<dbReference type="EMBL" id="QGDH01000190">
    <property type="protein sequence ID" value="RAR03115.1"/>
    <property type="molecule type" value="Genomic_DNA"/>
</dbReference>
<dbReference type="EC" id="2.7.1.172" evidence="1"/>
<comment type="caution">
    <text evidence="3">The sequence shown here is derived from an EMBL/GenBank/DDBJ whole genome shotgun (WGS) entry which is preliminary data.</text>
</comment>
<evidence type="ECO:0000256" key="2">
    <source>
        <dbReference type="ARBA" id="ARBA00048655"/>
    </source>
</evidence>
<name>A0A364MUF6_STELY</name>